<proteinExistence type="predicted"/>
<sequence>MLKNIVIIILSVIPMVCWAEADTLKITSAEADFVPRTAFFEVKVNQNQGKIQNGTLRISTKDDSIGIVLNSRVVANDTIFSLQDSSRNALDRIYGLLGCQESDLKEKYYLADPRYGSIVFNHLINRVFQLPQHQLSMVIMPQLAVADTATLASSEIAWILVGVLGVTVLVLIILYAMEKSKKPASETKLVKDKIKRFKAELVEEKQNKDITDAEVVDILCQRYYDQISLNKDYSELSAELEKTKQSYQSHMAQVNAEHEEEKQYFRLISEAYIKPFVRHFKDDTPYPADEETQQKLIANLIPLAFHFMSFVKLKNKEGVEYDKLNMQQLLNPAFVSSQLKKIDFSANVTNTDNKLVLHIIELLKAYHVDELEKVNINGYIIKNDTPDA</sequence>
<keyword evidence="2" id="KW-0472">Membrane</keyword>
<evidence type="ECO:0000313" key="4">
    <source>
        <dbReference type="EMBL" id="MFD2519857.1"/>
    </source>
</evidence>
<evidence type="ECO:0000256" key="3">
    <source>
        <dbReference type="SAM" id="SignalP"/>
    </source>
</evidence>
<dbReference type="Proteomes" id="UP001597510">
    <property type="component" value="Unassembled WGS sequence"/>
</dbReference>
<feature type="signal peptide" evidence="3">
    <location>
        <begin position="1"/>
        <end position="19"/>
    </location>
</feature>
<feature type="transmembrane region" description="Helical" evidence="2">
    <location>
        <begin position="156"/>
        <end position="177"/>
    </location>
</feature>
<evidence type="ECO:0000256" key="2">
    <source>
        <dbReference type="SAM" id="Phobius"/>
    </source>
</evidence>
<protein>
    <submittedName>
        <fullName evidence="4">Uncharacterized protein</fullName>
    </submittedName>
</protein>
<keyword evidence="2" id="KW-0812">Transmembrane</keyword>
<accession>A0ABW5J3C6</accession>
<dbReference type="RefSeq" id="WP_340236288.1">
    <property type="nucleotide sequence ID" value="NZ_JBBEWC010000006.1"/>
</dbReference>
<keyword evidence="1" id="KW-0175">Coiled coil</keyword>
<keyword evidence="2" id="KW-1133">Transmembrane helix</keyword>
<evidence type="ECO:0000256" key="1">
    <source>
        <dbReference type="SAM" id="Coils"/>
    </source>
</evidence>
<feature type="coiled-coil region" evidence="1">
    <location>
        <begin position="194"/>
        <end position="257"/>
    </location>
</feature>
<organism evidence="4 5">
    <name type="scientific">Emticicia soli</name>
    <dbReference type="NCBI Taxonomy" id="2027878"/>
    <lineage>
        <taxon>Bacteria</taxon>
        <taxon>Pseudomonadati</taxon>
        <taxon>Bacteroidota</taxon>
        <taxon>Cytophagia</taxon>
        <taxon>Cytophagales</taxon>
        <taxon>Leadbetterellaceae</taxon>
        <taxon>Emticicia</taxon>
    </lineage>
</organism>
<comment type="caution">
    <text evidence="4">The sequence shown here is derived from an EMBL/GenBank/DDBJ whole genome shotgun (WGS) entry which is preliminary data.</text>
</comment>
<feature type="chain" id="PRO_5045733462" evidence="3">
    <location>
        <begin position="20"/>
        <end position="388"/>
    </location>
</feature>
<keyword evidence="3" id="KW-0732">Signal</keyword>
<gene>
    <name evidence="4" type="ORF">ACFSR2_03105</name>
</gene>
<reference evidence="5" key="1">
    <citation type="journal article" date="2019" name="Int. J. Syst. Evol. Microbiol.">
        <title>The Global Catalogue of Microorganisms (GCM) 10K type strain sequencing project: providing services to taxonomists for standard genome sequencing and annotation.</title>
        <authorList>
            <consortium name="The Broad Institute Genomics Platform"/>
            <consortium name="The Broad Institute Genome Sequencing Center for Infectious Disease"/>
            <person name="Wu L."/>
            <person name="Ma J."/>
        </authorList>
    </citation>
    <scope>NUCLEOTIDE SEQUENCE [LARGE SCALE GENOMIC DNA]</scope>
    <source>
        <strain evidence="5">KCTC 52344</strain>
    </source>
</reference>
<keyword evidence="5" id="KW-1185">Reference proteome</keyword>
<dbReference type="EMBL" id="JBHULC010000003">
    <property type="protein sequence ID" value="MFD2519857.1"/>
    <property type="molecule type" value="Genomic_DNA"/>
</dbReference>
<name>A0ABW5J3C6_9BACT</name>
<evidence type="ECO:0000313" key="5">
    <source>
        <dbReference type="Proteomes" id="UP001597510"/>
    </source>
</evidence>